<dbReference type="OrthoDB" id="502624at2"/>
<evidence type="ECO:0000313" key="11">
    <source>
        <dbReference type="Proteomes" id="UP000444980"/>
    </source>
</evidence>
<dbReference type="InterPro" id="IPR039261">
    <property type="entry name" value="FNR_nucleotide-bd"/>
</dbReference>
<dbReference type="PROSITE" id="PS51384">
    <property type="entry name" value="FAD_FR"/>
    <property type="match status" value="1"/>
</dbReference>
<dbReference type="PRINTS" id="PR00409">
    <property type="entry name" value="PHDIOXRDTASE"/>
</dbReference>
<evidence type="ECO:0000256" key="7">
    <source>
        <dbReference type="ARBA" id="ARBA00023014"/>
    </source>
</evidence>
<dbReference type="InterPro" id="IPR012675">
    <property type="entry name" value="Beta-grasp_dom_sf"/>
</dbReference>
<dbReference type="GO" id="GO:0046872">
    <property type="term" value="F:metal ion binding"/>
    <property type="evidence" value="ECO:0007669"/>
    <property type="project" value="UniProtKB-KW"/>
</dbReference>
<organism evidence="10 11">
    <name type="scientific">Gordonia crocea</name>
    <dbReference type="NCBI Taxonomy" id="589162"/>
    <lineage>
        <taxon>Bacteria</taxon>
        <taxon>Bacillati</taxon>
        <taxon>Actinomycetota</taxon>
        <taxon>Actinomycetes</taxon>
        <taxon>Mycobacteriales</taxon>
        <taxon>Gordoniaceae</taxon>
        <taxon>Gordonia</taxon>
    </lineage>
</organism>
<dbReference type="SUPFAM" id="SSF54292">
    <property type="entry name" value="2Fe-2S ferredoxin-like"/>
    <property type="match status" value="1"/>
</dbReference>
<evidence type="ECO:0000256" key="6">
    <source>
        <dbReference type="ARBA" id="ARBA00023004"/>
    </source>
</evidence>
<dbReference type="InterPro" id="IPR006058">
    <property type="entry name" value="2Fe2S_fd_BS"/>
</dbReference>
<keyword evidence="3" id="KW-0001">2Fe-2S</keyword>
<dbReference type="AlphaFoldDB" id="A0A7I9V231"/>
<dbReference type="GO" id="GO:0051537">
    <property type="term" value="F:2 iron, 2 sulfur cluster binding"/>
    <property type="evidence" value="ECO:0007669"/>
    <property type="project" value="UniProtKB-KW"/>
</dbReference>
<dbReference type="InterPro" id="IPR017938">
    <property type="entry name" value="Riboflavin_synthase-like_b-brl"/>
</dbReference>
<keyword evidence="11" id="KW-1185">Reference proteome</keyword>
<keyword evidence="6" id="KW-0408">Iron</keyword>
<dbReference type="Gene3D" id="3.10.20.30">
    <property type="match status" value="1"/>
</dbReference>
<dbReference type="PROSITE" id="PS00197">
    <property type="entry name" value="2FE2S_FER_1"/>
    <property type="match status" value="1"/>
</dbReference>
<dbReference type="PANTHER" id="PTHR47354:SF1">
    <property type="entry name" value="CARNITINE MONOOXYGENASE REDUCTASE SUBUNIT"/>
    <property type="match status" value="1"/>
</dbReference>
<keyword evidence="4" id="KW-0479">Metal-binding</keyword>
<reference evidence="11" key="1">
    <citation type="submission" date="2019-06" db="EMBL/GenBank/DDBJ databases">
        <title>Gordonia isolated from sludge of a wastewater treatment plant.</title>
        <authorList>
            <person name="Tamura T."/>
            <person name="Aoyama K."/>
            <person name="Kang Y."/>
            <person name="Saito S."/>
            <person name="Akiyama N."/>
            <person name="Yazawa K."/>
            <person name="Gonoi T."/>
            <person name="Mikami Y."/>
        </authorList>
    </citation>
    <scope>NUCLEOTIDE SEQUENCE [LARGE SCALE GENOMIC DNA]</scope>
    <source>
        <strain evidence="11">NBRC 107697</strain>
    </source>
</reference>
<evidence type="ECO:0000313" key="10">
    <source>
        <dbReference type="EMBL" id="GED99203.1"/>
    </source>
</evidence>
<keyword evidence="7" id="KW-0411">Iron-sulfur</keyword>
<name>A0A7I9V231_9ACTN</name>
<dbReference type="GO" id="GO:0016491">
    <property type="term" value="F:oxidoreductase activity"/>
    <property type="evidence" value="ECO:0007669"/>
    <property type="project" value="UniProtKB-KW"/>
</dbReference>
<feature type="domain" description="2Fe-2S ferredoxin-type" evidence="8">
    <location>
        <begin position="290"/>
        <end position="376"/>
    </location>
</feature>
<evidence type="ECO:0000259" key="9">
    <source>
        <dbReference type="PROSITE" id="PS51384"/>
    </source>
</evidence>
<dbReference type="Gene3D" id="2.40.30.10">
    <property type="entry name" value="Translation factors"/>
    <property type="match status" value="1"/>
</dbReference>
<dbReference type="SUPFAM" id="SSF63380">
    <property type="entry name" value="Riboflavin synthase domain-like"/>
    <property type="match status" value="1"/>
</dbReference>
<evidence type="ECO:0000256" key="3">
    <source>
        <dbReference type="ARBA" id="ARBA00022714"/>
    </source>
</evidence>
<keyword evidence="5" id="KW-0560">Oxidoreductase</keyword>
<accession>A0A7I9V231</accession>
<evidence type="ECO:0000256" key="2">
    <source>
        <dbReference type="ARBA" id="ARBA00022630"/>
    </source>
</evidence>
<comment type="cofactor">
    <cofactor evidence="1">
        <name>FAD</name>
        <dbReference type="ChEBI" id="CHEBI:57692"/>
    </cofactor>
</comment>
<dbReference type="Proteomes" id="UP000444980">
    <property type="component" value="Unassembled WGS sequence"/>
</dbReference>
<dbReference type="EMBL" id="BJOU01000017">
    <property type="protein sequence ID" value="GED99203.1"/>
    <property type="molecule type" value="Genomic_DNA"/>
</dbReference>
<evidence type="ECO:0000256" key="1">
    <source>
        <dbReference type="ARBA" id="ARBA00001974"/>
    </source>
</evidence>
<dbReference type="PANTHER" id="PTHR47354">
    <property type="entry name" value="NADH OXIDOREDUCTASE HCR"/>
    <property type="match status" value="1"/>
</dbReference>
<dbReference type="InterPro" id="IPR017927">
    <property type="entry name" value="FAD-bd_FR_type"/>
</dbReference>
<proteinExistence type="predicted"/>
<dbReference type="InterPro" id="IPR001041">
    <property type="entry name" value="2Fe-2S_ferredoxin-type"/>
</dbReference>
<dbReference type="InterPro" id="IPR050415">
    <property type="entry name" value="MRET"/>
</dbReference>
<dbReference type="PROSITE" id="PS51085">
    <property type="entry name" value="2FE2S_FER_2"/>
    <property type="match status" value="1"/>
</dbReference>
<feature type="domain" description="FAD-binding FR-type" evidence="9">
    <location>
        <begin position="54"/>
        <end position="158"/>
    </location>
</feature>
<dbReference type="CDD" id="cd00207">
    <property type="entry name" value="fer2"/>
    <property type="match status" value="1"/>
</dbReference>
<dbReference type="CDD" id="cd06185">
    <property type="entry name" value="PDR_like"/>
    <property type="match status" value="1"/>
</dbReference>
<evidence type="ECO:0000259" key="8">
    <source>
        <dbReference type="PROSITE" id="PS51085"/>
    </source>
</evidence>
<dbReference type="Pfam" id="PF00111">
    <property type="entry name" value="Fer2"/>
    <property type="match status" value="1"/>
</dbReference>
<sequence length="376" mass="40508">MTAISEPEPLNRTPPSLTGRFRRDPLLLLATGIAKAWWPVWGTVTRLPATSADSGVFPVRVVGREQVALDENVIALTFAAEDGGLLPRWYAGAHLDLLLPSGRIRQYSLCGDPADQSAYRIAVRRIPDGGGGSVEVHDEISVGDTLSVMGPRNAFPLALPGVADGTDPAAAHLRFIAGGIGITPILPMLSHAQRLGYDWSMIYTGRSRESIPFLDELTRYGDRITIRTDDEHGLPGVDDLVGPLDGDRPIALYCCGPVPMIDLLRAHLDGRRDLELHYERFSPPPVVGGSEFTVNLARSGTSTTVAADESLLAALRRVYPGVPYSCQQGFCGTCRLQVLDGEPEHRDSLLSDAERAGGDILTCVSRCAGDHLTLDL</sequence>
<dbReference type="Gene3D" id="3.40.50.80">
    <property type="entry name" value="Nucleotide-binding domain of ferredoxin-NADP reductase (FNR) module"/>
    <property type="match status" value="1"/>
</dbReference>
<dbReference type="InterPro" id="IPR036010">
    <property type="entry name" value="2Fe-2S_ferredoxin-like_sf"/>
</dbReference>
<dbReference type="RefSeq" id="WP_161928507.1">
    <property type="nucleotide sequence ID" value="NZ_BJOU01000017.1"/>
</dbReference>
<evidence type="ECO:0000256" key="4">
    <source>
        <dbReference type="ARBA" id="ARBA00022723"/>
    </source>
</evidence>
<comment type="caution">
    <text evidence="10">The sequence shown here is derived from an EMBL/GenBank/DDBJ whole genome shotgun (WGS) entry which is preliminary data.</text>
</comment>
<protein>
    <submittedName>
        <fullName evidence="10">Ferredoxin</fullName>
    </submittedName>
</protein>
<dbReference type="SUPFAM" id="SSF52343">
    <property type="entry name" value="Ferredoxin reductase-like, C-terminal NADP-linked domain"/>
    <property type="match status" value="1"/>
</dbReference>
<evidence type="ECO:0000256" key="5">
    <source>
        <dbReference type="ARBA" id="ARBA00023002"/>
    </source>
</evidence>
<keyword evidence="2" id="KW-0285">Flavoprotein</keyword>
<gene>
    <name evidence="10" type="ORF">nbrc107697_32420</name>
</gene>